<sequence length="107" mass="11685">MSKNHCFPFFLRLSEFQTIGSTLSLDLVIPPNPAGDILNDPTAKAAEQRIFEMGGHLNPAAIAEVYVDAINEAGKRTRDMIYTESKGHPLTGMGGLMQIGHIPYTQV</sequence>
<dbReference type="AlphaFoldDB" id="A0A139HGR3"/>
<evidence type="ECO:0000313" key="2">
    <source>
        <dbReference type="Proteomes" id="UP000070133"/>
    </source>
</evidence>
<name>A0A139HGR3_9PEZI</name>
<protein>
    <submittedName>
        <fullName evidence="1">Uncharacterized protein</fullName>
    </submittedName>
</protein>
<organism evidence="1 2">
    <name type="scientific">Pseudocercospora eumusae</name>
    <dbReference type="NCBI Taxonomy" id="321146"/>
    <lineage>
        <taxon>Eukaryota</taxon>
        <taxon>Fungi</taxon>
        <taxon>Dikarya</taxon>
        <taxon>Ascomycota</taxon>
        <taxon>Pezizomycotina</taxon>
        <taxon>Dothideomycetes</taxon>
        <taxon>Dothideomycetidae</taxon>
        <taxon>Mycosphaerellales</taxon>
        <taxon>Mycosphaerellaceae</taxon>
        <taxon>Pseudocercospora</taxon>
    </lineage>
</organism>
<keyword evidence="2" id="KW-1185">Reference proteome</keyword>
<comment type="caution">
    <text evidence="1">The sequence shown here is derived from an EMBL/GenBank/DDBJ whole genome shotgun (WGS) entry which is preliminary data.</text>
</comment>
<evidence type="ECO:0000313" key="1">
    <source>
        <dbReference type="EMBL" id="KXT01623.1"/>
    </source>
</evidence>
<reference evidence="1 2" key="1">
    <citation type="submission" date="2015-07" db="EMBL/GenBank/DDBJ databases">
        <title>Comparative genomics of the Sigatoka disease complex on banana suggests a link between parallel evolutionary changes in Pseudocercospora fijiensis and Pseudocercospora eumusae and increased virulence on the banana host.</title>
        <authorList>
            <person name="Chang T.-C."/>
            <person name="Salvucci A."/>
            <person name="Crous P.W."/>
            <person name="Stergiopoulos I."/>
        </authorList>
    </citation>
    <scope>NUCLEOTIDE SEQUENCE [LARGE SCALE GENOMIC DNA]</scope>
    <source>
        <strain evidence="1 2">CBS 114824</strain>
    </source>
</reference>
<accession>A0A139HGR3</accession>
<proteinExistence type="predicted"/>
<dbReference type="OrthoDB" id="10444716at2759"/>
<dbReference type="Proteomes" id="UP000070133">
    <property type="component" value="Unassembled WGS sequence"/>
</dbReference>
<dbReference type="EMBL" id="LFZN01000052">
    <property type="protein sequence ID" value="KXT01623.1"/>
    <property type="molecule type" value="Genomic_DNA"/>
</dbReference>
<gene>
    <name evidence="1" type="ORF">AC578_8044</name>
</gene>